<dbReference type="Gene3D" id="2.60.130.10">
    <property type="entry name" value="Aromatic compound dioxygenase"/>
    <property type="match status" value="1"/>
</dbReference>
<sequence>FARGLLNRLFTRIYLPEDTEALAGDALLSSLPEDRRRTLIARREPNGDLRFDIRLQGEDETVFLSFPGA</sequence>
<keyword evidence="2" id="KW-1185">Reference proteome</keyword>
<dbReference type="EMBL" id="JAAZSR010000135">
    <property type="protein sequence ID" value="NKX50845.1"/>
    <property type="molecule type" value="Genomic_DNA"/>
</dbReference>
<feature type="non-terminal residue" evidence="1">
    <location>
        <position position="1"/>
    </location>
</feature>
<evidence type="ECO:0000313" key="1">
    <source>
        <dbReference type="EMBL" id="NKX50845.1"/>
    </source>
</evidence>
<reference evidence="1 2" key="1">
    <citation type="submission" date="2020-04" db="EMBL/GenBank/DDBJ databases">
        <authorList>
            <person name="Liu S."/>
        </authorList>
    </citation>
    <scope>NUCLEOTIDE SEQUENCE [LARGE SCALE GENOMIC DNA]</scope>
    <source>
        <strain evidence="1 2">CGMCC 1.15091</strain>
    </source>
</reference>
<name>A0ABX1JNF8_9MICC</name>
<dbReference type="Proteomes" id="UP000523795">
    <property type="component" value="Unassembled WGS sequence"/>
</dbReference>
<gene>
    <name evidence="1" type="ORF">HER39_09755</name>
</gene>
<proteinExistence type="predicted"/>
<dbReference type="InterPro" id="IPR015889">
    <property type="entry name" value="Intradiol_dOase_core"/>
</dbReference>
<protein>
    <submittedName>
        <fullName evidence="1">Protocatechuate 3,4-dioxygenase subunit alpha</fullName>
    </submittedName>
</protein>
<organism evidence="1 2">
    <name type="scientific">Arthrobacter deserti</name>
    <dbReference type="NCBI Taxonomy" id="1742687"/>
    <lineage>
        <taxon>Bacteria</taxon>
        <taxon>Bacillati</taxon>
        <taxon>Actinomycetota</taxon>
        <taxon>Actinomycetes</taxon>
        <taxon>Micrococcales</taxon>
        <taxon>Micrococcaceae</taxon>
        <taxon>Arthrobacter</taxon>
    </lineage>
</organism>
<dbReference type="SUPFAM" id="SSF49482">
    <property type="entry name" value="Aromatic compound dioxygenase"/>
    <property type="match status" value="1"/>
</dbReference>
<accession>A0ABX1JNF8</accession>
<comment type="caution">
    <text evidence="1">The sequence shown here is derived from an EMBL/GenBank/DDBJ whole genome shotgun (WGS) entry which is preliminary data.</text>
</comment>
<evidence type="ECO:0000313" key="2">
    <source>
        <dbReference type="Proteomes" id="UP000523795"/>
    </source>
</evidence>